<dbReference type="EMBL" id="JBHSWJ010000002">
    <property type="protein sequence ID" value="MFC6715729.1"/>
    <property type="molecule type" value="Genomic_DNA"/>
</dbReference>
<evidence type="ECO:0000313" key="4">
    <source>
        <dbReference type="Proteomes" id="UP001596356"/>
    </source>
</evidence>
<dbReference type="InterPro" id="IPR001460">
    <property type="entry name" value="PCN-bd_Tpept"/>
</dbReference>
<dbReference type="Pfam" id="PF00905">
    <property type="entry name" value="Transpeptidase"/>
    <property type="match status" value="1"/>
</dbReference>
<reference evidence="4" key="1">
    <citation type="journal article" date="2019" name="Int. J. Syst. Evol. Microbiol.">
        <title>The Global Catalogue of Microorganisms (GCM) 10K type strain sequencing project: providing services to taxonomists for standard genome sequencing and annotation.</title>
        <authorList>
            <consortium name="The Broad Institute Genomics Platform"/>
            <consortium name="The Broad Institute Genome Sequencing Center for Infectious Disease"/>
            <person name="Wu L."/>
            <person name="Ma J."/>
        </authorList>
    </citation>
    <scope>NUCLEOTIDE SEQUENCE [LARGE SCALE GENOMIC DNA]</scope>
    <source>
        <strain evidence="4">NBRC 106593</strain>
    </source>
</reference>
<keyword evidence="4" id="KW-1185">Reference proteome</keyword>
<name>A0ABW2AYG1_9MICO</name>
<feature type="domain" description="Penicillin binding protein A dimerisation" evidence="2">
    <location>
        <begin position="52"/>
        <end position="134"/>
    </location>
</feature>
<dbReference type="SUPFAM" id="SSF56601">
    <property type="entry name" value="beta-lactamase/transpeptidase-like"/>
    <property type="match status" value="1"/>
</dbReference>
<feature type="domain" description="Penicillin-binding protein transpeptidase" evidence="1">
    <location>
        <begin position="155"/>
        <end position="478"/>
    </location>
</feature>
<proteinExistence type="predicted"/>
<evidence type="ECO:0000259" key="2">
    <source>
        <dbReference type="Pfam" id="PF21922"/>
    </source>
</evidence>
<dbReference type="PANTHER" id="PTHR30627">
    <property type="entry name" value="PEPTIDOGLYCAN D,D-TRANSPEPTIDASE"/>
    <property type="match status" value="1"/>
</dbReference>
<protein>
    <submittedName>
        <fullName evidence="3">Peptidoglycan D,D-transpeptidase FtsI family protein</fullName>
    </submittedName>
</protein>
<dbReference type="Gene3D" id="3.90.1310.10">
    <property type="entry name" value="Penicillin-binding protein 2a (Domain 2)"/>
    <property type="match status" value="1"/>
</dbReference>
<dbReference type="Proteomes" id="UP001596356">
    <property type="component" value="Unassembled WGS sequence"/>
</dbReference>
<organism evidence="3 4">
    <name type="scientific">Branchiibius cervicis</name>
    <dbReference type="NCBI Taxonomy" id="908252"/>
    <lineage>
        <taxon>Bacteria</taxon>
        <taxon>Bacillati</taxon>
        <taxon>Actinomycetota</taxon>
        <taxon>Actinomycetes</taxon>
        <taxon>Micrococcales</taxon>
        <taxon>Dermacoccaceae</taxon>
        <taxon>Branchiibius</taxon>
    </lineage>
</organism>
<dbReference type="RefSeq" id="WP_377825036.1">
    <property type="nucleotide sequence ID" value="NZ_JBHSWJ010000002.1"/>
</dbReference>
<sequence>MNAPIRRLGLVLAAMFCALLVAATTIQFVQAQSLNERPGNRRTLLATYGKQRGAILVDGKAVAQSVPVDDDYKYLRTYPQGKLYASVTGYYSIVYGTSGIENSYNDLLSGSSDKLFYRRIVDIVTGQSQKGASVELTINPKAQQVAADAMGSQRGAVVALDPRSGAILAMYSSPSYNPNSLASHNLSSVMKTWQQLTSERSNPMLNRSINELYPPGSTFKLITSAAALSTGKYTTSSELDGPARLPLPGTSISLPNDTGEACGAGDKTTLEHALTISCNTAFGSLGMDLGEDALRNQASKFGFAQPVTVPMSVTPSVYPTGMDKAQTAMSAIGQFDVRATPLQMAMVAAGIANDGKVMTPYLGQTVRDANLNVVQSADPKLFSTAVTPQVANDLTTMMVSVVDEGTGKKVRISGIKVAGKTGTAETAPNKNADVWFVGFAPADNPTVAVAVLVEDGGTAGQEALGGTVAAPIAKQVLEAVLQQ</sequence>
<accession>A0ABW2AYG1</accession>
<dbReference type="InterPro" id="IPR012338">
    <property type="entry name" value="Beta-lactam/transpept-like"/>
</dbReference>
<comment type="caution">
    <text evidence="3">The sequence shown here is derived from an EMBL/GenBank/DDBJ whole genome shotgun (WGS) entry which is preliminary data.</text>
</comment>
<evidence type="ECO:0000313" key="3">
    <source>
        <dbReference type="EMBL" id="MFC6715729.1"/>
    </source>
</evidence>
<gene>
    <name evidence="3" type="ORF">ACFQBT_18620</name>
</gene>
<dbReference type="PANTHER" id="PTHR30627:SF24">
    <property type="entry name" value="PENICILLIN-BINDING PROTEIN 4B"/>
    <property type="match status" value="1"/>
</dbReference>
<evidence type="ECO:0000259" key="1">
    <source>
        <dbReference type="Pfam" id="PF00905"/>
    </source>
</evidence>
<dbReference type="InterPro" id="IPR054120">
    <property type="entry name" value="PBPA_dimer"/>
</dbReference>
<dbReference type="Pfam" id="PF21922">
    <property type="entry name" value="PBP_dimer_2"/>
    <property type="match status" value="1"/>
</dbReference>
<dbReference type="Gene3D" id="3.40.710.10">
    <property type="entry name" value="DD-peptidase/beta-lactamase superfamily"/>
    <property type="match status" value="1"/>
</dbReference>
<dbReference type="InterPro" id="IPR050515">
    <property type="entry name" value="Beta-lactam/transpept"/>
</dbReference>